<dbReference type="AlphaFoldDB" id="M6G398"/>
<gene>
    <name evidence="1" type="ORF">LEP1GSC038_2931</name>
</gene>
<comment type="caution">
    <text evidence="1">The sequence shown here is derived from an EMBL/GenBank/DDBJ whole genome shotgun (WGS) entry which is preliminary data.</text>
</comment>
<proteinExistence type="predicted"/>
<protein>
    <submittedName>
        <fullName evidence="1">Uncharacterized protein</fullName>
    </submittedName>
</protein>
<name>M6G398_9LEPT</name>
<evidence type="ECO:0000313" key="2">
    <source>
        <dbReference type="Proteomes" id="UP000012101"/>
    </source>
</evidence>
<organism evidence="1 2">
    <name type="scientific">Leptospira weilii str. 2006001855</name>
    <dbReference type="NCBI Taxonomy" id="996804"/>
    <lineage>
        <taxon>Bacteria</taxon>
        <taxon>Pseudomonadati</taxon>
        <taxon>Spirochaetota</taxon>
        <taxon>Spirochaetia</taxon>
        <taxon>Leptospirales</taxon>
        <taxon>Leptospiraceae</taxon>
        <taxon>Leptospira</taxon>
    </lineage>
</organism>
<sequence>MRYSSLIDFLCKLSYLRLLTQGESKKKNVKSRYLTLKNAIPLGMRKSEQYKGV</sequence>
<dbReference type="EMBL" id="AFJM02000028">
    <property type="protein sequence ID" value="EMM73416.1"/>
    <property type="molecule type" value="Genomic_DNA"/>
</dbReference>
<accession>M6G398</accession>
<evidence type="ECO:0000313" key="1">
    <source>
        <dbReference type="EMBL" id="EMM73416.1"/>
    </source>
</evidence>
<dbReference type="Proteomes" id="UP000012101">
    <property type="component" value="Unassembled WGS sequence"/>
</dbReference>
<reference evidence="1 2" key="1">
    <citation type="submission" date="2013-01" db="EMBL/GenBank/DDBJ databases">
        <authorList>
            <person name="Harkins D.M."/>
            <person name="Durkin A.S."/>
            <person name="Brinkac L.M."/>
            <person name="Haft D.H."/>
            <person name="Selengut J.D."/>
            <person name="Sanka R."/>
            <person name="DePew J."/>
            <person name="Purushe J."/>
            <person name="Hospenthal D.R."/>
            <person name="Murray C.K."/>
            <person name="Pimentel G."/>
            <person name="Wasfy M."/>
            <person name="Vinetz J.M."/>
            <person name="Sutton G.G."/>
            <person name="Nierman W.C."/>
            <person name="Fouts D.E."/>
        </authorList>
    </citation>
    <scope>NUCLEOTIDE SEQUENCE [LARGE SCALE GENOMIC DNA]</scope>
    <source>
        <strain evidence="1 2">2006001855</strain>
    </source>
</reference>